<dbReference type="EMBL" id="CABVQT010000025">
    <property type="protein sequence ID" value="VWD61845.1"/>
    <property type="molecule type" value="Genomic_DNA"/>
</dbReference>
<evidence type="ECO:0000313" key="2">
    <source>
        <dbReference type="Proteomes" id="UP000494182"/>
    </source>
</evidence>
<sequence length="86" mass="8936">MVPDALFNALAPWPGASASVPVPACVMVPPALFSSAGVSVKSVLLVWITPAAELSSVPLTFMPIADEPYCVMVPPWLTRLTAVNAS</sequence>
<proteinExistence type="predicted"/>
<accession>A0A6P3C0X2</accession>
<protein>
    <submittedName>
        <fullName evidence="1">Uncharacterized protein</fullName>
    </submittedName>
</protein>
<reference evidence="1 2" key="1">
    <citation type="submission" date="2019-09" db="EMBL/GenBank/DDBJ databases">
        <authorList>
            <person name="Depoorter E."/>
        </authorList>
    </citation>
    <scope>NUCLEOTIDE SEQUENCE [LARGE SCALE GENOMIC DNA]</scope>
    <source>
        <strain evidence="1">R-71171</strain>
    </source>
</reference>
<name>A0A6P3C0X2_9BURK</name>
<dbReference type="Proteomes" id="UP000494182">
    <property type="component" value="Unassembled WGS sequence"/>
</dbReference>
<dbReference type="AlphaFoldDB" id="A0A6P3C0X2"/>
<gene>
    <name evidence="1" type="ORF">BCO71171_06722</name>
</gene>
<organism evidence="1 2">
    <name type="scientific">Burkholderia contaminans</name>
    <dbReference type="NCBI Taxonomy" id="488447"/>
    <lineage>
        <taxon>Bacteria</taxon>
        <taxon>Pseudomonadati</taxon>
        <taxon>Pseudomonadota</taxon>
        <taxon>Betaproteobacteria</taxon>
        <taxon>Burkholderiales</taxon>
        <taxon>Burkholderiaceae</taxon>
        <taxon>Burkholderia</taxon>
        <taxon>Burkholderia cepacia complex</taxon>
    </lineage>
</organism>
<evidence type="ECO:0000313" key="1">
    <source>
        <dbReference type="EMBL" id="VWD61845.1"/>
    </source>
</evidence>